<dbReference type="OrthoDB" id="2336871at2759"/>
<dbReference type="PANTHER" id="PTHR34587:SF2">
    <property type="entry name" value="G-PROTEIN COUPLED RECEPTORS FAMILY 1 PROFILE DOMAIN-CONTAINING PROTEIN"/>
    <property type="match status" value="1"/>
</dbReference>
<feature type="non-terminal residue" evidence="1">
    <location>
        <position position="1"/>
    </location>
</feature>
<dbReference type="EMBL" id="KL198006">
    <property type="protein sequence ID" value="KDQ30364.1"/>
    <property type="molecule type" value="Genomic_DNA"/>
</dbReference>
<accession>A0A067NR38</accession>
<dbReference type="InParanoid" id="A0A067NR38"/>
<dbReference type="PANTHER" id="PTHR34587">
    <property type="entry name" value="VWFA DOMAIN-CONTAINING PROTEIN"/>
    <property type="match status" value="1"/>
</dbReference>
<dbReference type="STRING" id="1137138.A0A067NR38"/>
<evidence type="ECO:0000313" key="2">
    <source>
        <dbReference type="Proteomes" id="UP000027073"/>
    </source>
</evidence>
<organism evidence="1 2">
    <name type="scientific">Pleurotus ostreatus (strain PC15)</name>
    <name type="common">Oyster mushroom</name>
    <dbReference type="NCBI Taxonomy" id="1137138"/>
    <lineage>
        <taxon>Eukaryota</taxon>
        <taxon>Fungi</taxon>
        <taxon>Dikarya</taxon>
        <taxon>Basidiomycota</taxon>
        <taxon>Agaricomycotina</taxon>
        <taxon>Agaricomycetes</taxon>
        <taxon>Agaricomycetidae</taxon>
        <taxon>Agaricales</taxon>
        <taxon>Pleurotineae</taxon>
        <taxon>Pleurotaceae</taxon>
        <taxon>Pleurotus</taxon>
    </lineage>
</organism>
<gene>
    <name evidence="1" type="ORF">PLEOSDRAFT_25622</name>
</gene>
<dbReference type="InterPro" id="IPR053216">
    <property type="entry name" value="Appressorial_penetr-assoc"/>
</dbReference>
<dbReference type="AlphaFoldDB" id="A0A067NR38"/>
<proteinExistence type="predicted"/>
<dbReference type="Proteomes" id="UP000027073">
    <property type="component" value="Unassembled WGS sequence"/>
</dbReference>
<reference evidence="2" key="1">
    <citation type="journal article" date="2014" name="Proc. Natl. Acad. Sci. U.S.A.">
        <title>Extensive sampling of basidiomycete genomes demonstrates inadequacy of the white-rot/brown-rot paradigm for wood decay fungi.</title>
        <authorList>
            <person name="Riley R."/>
            <person name="Salamov A.A."/>
            <person name="Brown D.W."/>
            <person name="Nagy L.G."/>
            <person name="Floudas D."/>
            <person name="Held B.W."/>
            <person name="Levasseur A."/>
            <person name="Lombard V."/>
            <person name="Morin E."/>
            <person name="Otillar R."/>
            <person name="Lindquist E.A."/>
            <person name="Sun H."/>
            <person name="LaButti K.M."/>
            <person name="Schmutz J."/>
            <person name="Jabbour D."/>
            <person name="Luo H."/>
            <person name="Baker S.E."/>
            <person name="Pisabarro A.G."/>
            <person name="Walton J.D."/>
            <person name="Blanchette R.A."/>
            <person name="Henrissat B."/>
            <person name="Martin F."/>
            <person name="Cullen D."/>
            <person name="Hibbett D.S."/>
            <person name="Grigoriev I.V."/>
        </authorList>
    </citation>
    <scope>NUCLEOTIDE SEQUENCE [LARGE SCALE GENOMIC DNA]</scope>
    <source>
        <strain evidence="2">PC15</strain>
    </source>
</reference>
<dbReference type="VEuPathDB" id="FungiDB:PLEOSDRAFT_25622"/>
<evidence type="ECO:0000313" key="1">
    <source>
        <dbReference type="EMBL" id="KDQ30364.1"/>
    </source>
</evidence>
<protein>
    <submittedName>
        <fullName evidence="1">Uncharacterized protein</fullName>
    </submittedName>
</protein>
<sequence>GNNANNDPQTSLTLDPKVIANGFANDGQDVPAAGQVASLTSTNNFINFCLTVPDLPITNGQQITSGSCNPAPIGVIPSVDLMPSSKFTFPPNLGTVPANKAFTISMAIKNLETGNFVNAQANYFAAPQQLNGQGVIKGHSHVVVEEIDSLTSTQVTNPKQFAFFKGLNAAAQGGILTADVANGLPAGVYRLSSINSAANHQPAIAPVAQHGSLDDIIYVRLTPNSIRIFTDFLVV</sequence>
<dbReference type="HOGENOM" id="CLU_029378_3_1_1"/>
<name>A0A067NR38_PLEO1</name>